<gene>
    <name evidence="1" type="ORF">DPMN_049674</name>
</gene>
<reference evidence="1" key="1">
    <citation type="journal article" date="2019" name="bioRxiv">
        <title>The Genome of the Zebra Mussel, Dreissena polymorpha: A Resource for Invasive Species Research.</title>
        <authorList>
            <person name="McCartney M.A."/>
            <person name="Auch B."/>
            <person name="Kono T."/>
            <person name="Mallez S."/>
            <person name="Zhang Y."/>
            <person name="Obille A."/>
            <person name="Becker A."/>
            <person name="Abrahante J.E."/>
            <person name="Garbe J."/>
            <person name="Badalamenti J.P."/>
            <person name="Herman A."/>
            <person name="Mangelson H."/>
            <person name="Liachko I."/>
            <person name="Sullivan S."/>
            <person name="Sone E.D."/>
            <person name="Koren S."/>
            <person name="Silverstein K.A.T."/>
            <person name="Beckman K.B."/>
            <person name="Gohl D.M."/>
        </authorList>
    </citation>
    <scope>NUCLEOTIDE SEQUENCE</scope>
    <source>
        <strain evidence="1">Duluth1</strain>
        <tissue evidence="1">Whole animal</tissue>
    </source>
</reference>
<dbReference type="EMBL" id="JAIWYP010000012">
    <property type="protein sequence ID" value="KAH3723878.1"/>
    <property type="molecule type" value="Genomic_DNA"/>
</dbReference>
<dbReference type="Proteomes" id="UP000828390">
    <property type="component" value="Unassembled WGS sequence"/>
</dbReference>
<protein>
    <submittedName>
        <fullName evidence="1">Uncharacterized protein</fullName>
    </submittedName>
</protein>
<reference evidence="1" key="2">
    <citation type="submission" date="2020-11" db="EMBL/GenBank/DDBJ databases">
        <authorList>
            <person name="McCartney M.A."/>
            <person name="Auch B."/>
            <person name="Kono T."/>
            <person name="Mallez S."/>
            <person name="Becker A."/>
            <person name="Gohl D.M."/>
            <person name="Silverstein K.A.T."/>
            <person name="Koren S."/>
            <person name="Bechman K.B."/>
            <person name="Herman A."/>
            <person name="Abrahante J.E."/>
            <person name="Garbe J."/>
        </authorList>
    </citation>
    <scope>NUCLEOTIDE SEQUENCE</scope>
    <source>
        <strain evidence="1">Duluth1</strain>
        <tissue evidence="1">Whole animal</tissue>
    </source>
</reference>
<dbReference type="SUPFAM" id="SSF140996">
    <property type="entry name" value="Hermes dimerisation domain"/>
    <property type="match status" value="1"/>
</dbReference>
<dbReference type="InterPro" id="IPR052035">
    <property type="entry name" value="ZnF_BED_domain_contain"/>
</dbReference>
<dbReference type="PANTHER" id="PTHR46481:SF8">
    <property type="entry name" value="ZINC FINGER BED DOMAIN-CONTAINING PROTEIN RICESLEEPER 1-LIKE"/>
    <property type="match status" value="1"/>
</dbReference>
<dbReference type="PANTHER" id="PTHR46481">
    <property type="entry name" value="ZINC FINGER BED DOMAIN-CONTAINING PROTEIN 4"/>
    <property type="match status" value="1"/>
</dbReference>
<keyword evidence="2" id="KW-1185">Reference proteome</keyword>
<accession>A0A9D4CG06</accession>
<dbReference type="AlphaFoldDB" id="A0A9D4CG06"/>
<name>A0A9D4CG06_DREPO</name>
<comment type="caution">
    <text evidence="1">The sequence shown here is derived from an EMBL/GenBank/DDBJ whole genome shotgun (WGS) entry which is preliminary data.</text>
</comment>
<proteinExistence type="predicted"/>
<evidence type="ECO:0000313" key="2">
    <source>
        <dbReference type="Proteomes" id="UP000828390"/>
    </source>
</evidence>
<dbReference type="Gene3D" id="1.10.10.1070">
    <property type="entry name" value="Zinc finger, BED domain-containing"/>
    <property type="match status" value="1"/>
</dbReference>
<evidence type="ECO:0000313" key="1">
    <source>
        <dbReference type="EMBL" id="KAH3723878.1"/>
    </source>
</evidence>
<sequence length="104" mass="11736">MANHIKLVHKSVRLGATKTSADDSEKQQRKLTDYAKPTMSRQKWIVCTEKLALMCAQDLRPISIVNGEGFIDFCRELNPSYDVPGPSTVSTYFTKMYESEKASC</sequence>
<organism evidence="1 2">
    <name type="scientific">Dreissena polymorpha</name>
    <name type="common">Zebra mussel</name>
    <name type="synonym">Mytilus polymorpha</name>
    <dbReference type="NCBI Taxonomy" id="45954"/>
    <lineage>
        <taxon>Eukaryota</taxon>
        <taxon>Metazoa</taxon>
        <taxon>Spiralia</taxon>
        <taxon>Lophotrochozoa</taxon>
        <taxon>Mollusca</taxon>
        <taxon>Bivalvia</taxon>
        <taxon>Autobranchia</taxon>
        <taxon>Heteroconchia</taxon>
        <taxon>Euheterodonta</taxon>
        <taxon>Imparidentia</taxon>
        <taxon>Neoheterodontei</taxon>
        <taxon>Myida</taxon>
        <taxon>Dreissenoidea</taxon>
        <taxon>Dreissenidae</taxon>
        <taxon>Dreissena</taxon>
    </lineage>
</organism>